<dbReference type="CDD" id="cd00090">
    <property type="entry name" value="HTH_ARSR"/>
    <property type="match status" value="1"/>
</dbReference>
<dbReference type="SMART" id="SM00418">
    <property type="entry name" value="HTH_ARSR"/>
    <property type="match status" value="1"/>
</dbReference>
<dbReference type="InterPro" id="IPR011991">
    <property type="entry name" value="ArsR-like_HTH"/>
</dbReference>
<dbReference type="RefSeq" id="WP_067558354.1">
    <property type="nucleotide sequence ID" value="NZ_CP016895.1"/>
</dbReference>
<keyword evidence="6" id="KW-1185">Reference proteome</keyword>
<protein>
    <submittedName>
        <fullName evidence="5">Transcriptional regulator</fullName>
    </submittedName>
</protein>
<dbReference type="Gene3D" id="1.10.10.10">
    <property type="entry name" value="Winged helix-like DNA-binding domain superfamily/Winged helix DNA-binding domain"/>
    <property type="match status" value="1"/>
</dbReference>
<reference evidence="5 6" key="1">
    <citation type="submission" date="2016-08" db="EMBL/GenBank/DDBJ databases">
        <authorList>
            <person name="Seilhamer J.J."/>
        </authorList>
    </citation>
    <scope>NUCLEOTIDE SEQUENCE [LARGE SCALE GENOMIC DNA]</scope>
    <source>
        <strain evidence="5 6">BRTC-1</strain>
    </source>
</reference>
<organism evidence="5 6">
    <name type="scientific">Acinetobacter larvae</name>
    <dbReference type="NCBI Taxonomy" id="1789224"/>
    <lineage>
        <taxon>Bacteria</taxon>
        <taxon>Pseudomonadati</taxon>
        <taxon>Pseudomonadota</taxon>
        <taxon>Gammaproteobacteria</taxon>
        <taxon>Moraxellales</taxon>
        <taxon>Moraxellaceae</taxon>
        <taxon>Acinetobacter</taxon>
    </lineage>
</organism>
<feature type="domain" description="HTH arsR-type" evidence="4">
    <location>
        <begin position="1"/>
        <end position="99"/>
    </location>
</feature>
<dbReference type="InterPro" id="IPR036388">
    <property type="entry name" value="WH-like_DNA-bd_sf"/>
</dbReference>
<dbReference type="STRING" id="1789224.BFG52_15650"/>
<name>A0A1B2M358_9GAMM</name>
<dbReference type="Proteomes" id="UP000093391">
    <property type="component" value="Chromosome"/>
</dbReference>
<dbReference type="AlphaFoldDB" id="A0A1B2M358"/>
<dbReference type="InterPro" id="IPR051081">
    <property type="entry name" value="HTH_MetalResp_TranReg"/>
</dbReference>
<evidence type="ECO:0000256" key="3">
    <source>
        <dbReference type="ARBA" id="ARBA00023163"/>
    </source>
</evidence>
<proteinExistence type="predicted"/>
<evidence type="ECO:0000313" key="5">
    <source>
        <dbReference type="EMBL" id="AOA59638.1"/>
    </source>
</evidence>
<accession>A0A1B2M358</accession>
<evidence type="ECO:0000313" key="6">
    <source>
        <dbReference type="Proteomes" id="UP000093391"/>
    </source>
</evidence>
<keyword evidence="3" id="KW-0804">Transcription</keyword>
<dbReference type="KEGG" id="ala:BFG52_15650"/>
<evidence type="ECO:0000259" key="4">
    <source>
        <dbReference type="PROSITE" id="PS50987"/>
    </source>
</evidence>
<dbReference type="SUPFAM" id="SSF46785">
    <property type="entry name" value="Winged helix' DNA-binding domain"/>
    <property type="match status" value="1"/>
</dbReference>
<dbReference type="GO" id="GO:0003700">
    <property type="term" value="F:DNA-binding transcription factor activity"/>
    <property type="evidence" value="ECO:0007669"/>
    <property type="project" value="InterPro"/>
</dbReference>
<dbReference type="EMBL" id="CP016895">
    <property type="protein sequence ID" value="AOA59638.1"/>
    <property type="molecule type" value="Genomic_DNA"/>
</dbReference>
<dbReference type="InterPro" id="IPR001845">
    <property type="entry name" value="HTH_ArsR_DNA-bd_dom"/>
</dbReference>
<dbReference type="NCBIfam" id="NF033788">
    <property type="entry name" value="HTH_metalloreg"/>
    <property type="match status" value="1"/>
</dbReference>
<dbReference type="GO" id="GO:0003677">
    <property type="term" value="F:DNA binding"/>
    <property type="evidence" value="ECO:0007669"/>
    <property type="project" value="UniProtKB-KW"/>
</dbReference>
<sequence>MDHEFVFKALANPLRRQILHWLKNPAQYFPAEACLDLEHGICAGQIEQLGHVSQSTMSNHLAVLHQAGLLQLHKRGQWCYFSRNEQNIQQFIQSIQQSL</sequence>
<keyword evidence="2" id="KW-0238">DNA-binding</keyword>
<gene>
    <name evidence="5" type="ORF">BFG52_15650</name>
</gene>
<dbReference type="PANTHER" id="PTHR33154:SF33">
    <property type="entry name" value="TRANSCRIPTIONAL REPRESSOR SDPR"/>
    <property type="match status" value="1"/>
</dbReference>
<evidence type="ECO:0000256" key="2">
    <source>
        <dbReference type="ARBA" id="ARBA00023125"/>
    </source>
</evidence>
<dbReference type="Pfam" id="PF01022">
    <property type="entry name" value="HTH_5"/>
    <property type="match status" value="1"/>
</dbReference>
<dbReference type="InterPro" id="IPR036390">
    <property type="entry name" value="WH_DNA-bd_sf"/>
</dbReference>
<dbReference type="OrthoDB" id="9790747at2"/>
<evidence type="ECO:0000256" key="1">
    <source>
        <dbReference type="ARBA" id="ARBA00023015"/>
    </source>
</evidence>
<dbReference type="PROSITE" id="PS50987">
    <property type="entry name" value="HTH_ARSR_2"/>
    <property type="match status" value="1"/>
</dbReference>
<dbReference type="PANTHER" id="PTHR33154">
    <property type="entry name" value="TRANSCRIPTIONAL REGULATOR, ARSR FAMILY"/>
    <property type="match status" value="1"/>
</dbReference>
<keyword evidence="1" id="KW-0805">Transcription regulation</keyword>